<evidence type="ECO:0000313" key="2">
    <source>
        <dbReference type="EMBL" id="KAE8245563.1"/>
    </source>
</evidence>
<feature type="compositionally biased region" description="Basic and acidic residues" evidence="1">
    <location>
        <begin position="212"/>
        <end position="225"/>
    </location>
</feature>
<comment type="caution">
    <text evidence="2">The sequence shown here is derived from an EMBL/GenBank/DDBJ whole genome shotgun (WGS) entry which is preliminary data.</text>
</comment>
<dbReference type="EMBL" id="LWDE02000709">
    <property type="protein sequence ID" value="KAE8245563.1"/>
    <property type="molecule type" value="Genomic_DNA"/>
</dbReference>
<dbReference type="Proteomes" id="UP000077684">
    <property type="component" value="Unassembled WGS sequence"/>
</dbReference>
<sequence>MPPPPPLSRQQSKAGAASTSLARTYSAISLLQGGEQLDALSLGLLRRKNFGTFVSALDEAELTDGLTPTSDCWAIVPASAMQEGNKLWAAFQTDPTVDNQRQLLKGYKSGASESGLGKRRRRAPGDLSDYATDGEERLFRQETAGSGSTTAIRQAKQPRYVAAPKGAPTTTGSDGNDTERPIPPGRSKGKGKAVPPKKSQSSTSKTSNPLLSEKRRALKASEKRIIAKSRAVKAVSDSGYPGGMSSDEEAQLPVPST</sequence>
<proteinExistence type="predicted"/>
<evidence type="ECO:0000256" key="1">
    <source>
        <dbReference type="SAM" id="MobiDB-lite"/>
    </source>
</evidence>
<feature type="compositionally biased region" description="Polar residues" evidence="1">
    <location>
        <begin position="143"/>
        <end position="152"/>
    </location>
</feature>
<name>A0A8X7MRB3_9BASI</name>
<organism evidence="2 3">
    <name type="scientific">Tilletia controversa</name>
    <name type="common">dwarf bunt fungus</name>
    <dbReference type="NCBI Taxonomy" id="13291"/>
    <lineage>
        <taxon>Eukaryota</taxon>
        <taxon>Fungi</taxon>
        <taxon>Dikarya</taxon>
        <taxon>Basidiomycota</taxon>
        <taxon>Ustilaginomycotina</taxon>
        <taxon>Exobasidiomycetes</taxon>
        <taxon>Tilletiales</taxon>
        <taxon>Tilletiaceae</taxon>
        <taxon>Tilletia</taxon>
    </lineage>
</organism>
<reference evidence="2" key="2">
    <citation type="journal article" date="2019" name="IMA Fungus">
        <title>Genome sequencing and comparison of five Tilletia species to identify candidate genes for the detection of regulated species infecting wheat.</title>
        <authorList>
            <person name="Nguyen H.D.T."/>
            <person name="Sultana T."/>
            <person name="Kesanakurti P."/>
            <person name="Hambleton S."/>
        </authorList>
    </citation>
    <scope>NUCLEOTIDE SEQUENCE</scope>
    <source>
        <strain evidence="2">DAOMC 236426</strain>
    </source>
</reference>
<feature type="compositionally biased region" description="Low complexity" evidence="1">
    <location>
        <begin position="197"/>
        <end position="207"/>
    </location>
</feature>
<reference evidence="2" key="1">
    <citation type="submission" date="2016-04" db="EMBL/GenBank/DDBJ databases">
        <authorList>
            <person name="Nguyen H.D."/>
            <person name="Samba Siva P."/>
            <person name="Cullis J."/>
            <person name="Levesque C.A."/>
            <person name="Hambleton S."/>
        </authorList>
    </citation>
    <scope>NUCLEOTIDE SEQUENCE</scope>
    <source>
        <strain evidence="2">DAOMC 236426</strain>
    </source>
</reference>
<feature type="region of interest" description="Disordered" evidence="1">
    <location>
        <begin position="106"/>
        <end position="257"/>
    </location>
</feature>
<evidence type="ECO:0000313" key="3">
    <source>
        <dbReference type="Proteomes" id="UP000077684"/>
    </source>
</evidence>
<accession>A0A8X7MRB3</accession>
<protein>
    <submittedName>
        <fullName evidence="2">Uncharacterized protein</fullName>
    </submittedName>
</protein>
<gene>
    <name evidence="2" type="ORF">A4X06_0g5594</name>
</gene>
<keyword evidence="3" id="KW-1185">Reference proteome</keyword>
<dbReference type="AlphaFoldDB" id="A0A8X7MRB3"/>